<dbReference type="InterPro" id="IPR002797">
    <property type="entry name" value="Polysacc_synth"/>
</dbReference>
<keyword evidence="4 6" id="KW-1133">Transmembrane helix</keyword>
<evidence type="ECO:0000313" key="8">
    <source>
        <dbReference type="EMBL" id="RHH80171.1"/>
    </source>
</evidence>
<dbReference type="InterPro" id="IPR050833">
    <property type="entry name" value="Poly_Biosynth_Transport"/>
</dbReference>
<organism evidence="7 10">
    <name type="scientific">Parabacteroides merdae</name>
    <dbReference type="NCBI Taxonomy" id="46503"/>
    <lineage>
        <taxon>Bacteria</taxon>
        <taxon>Pseudomonadati</taxon>
        <taxon>Bacteroidota</taxon>
        <taxon>Bacteroidia</taxon>
        <taxon>Bacteroidales</taxon>
        <taxon>Tannerellaceae</taxon>
        <taxon>Parabacteroides</taxon>
    </lineage>
</organism>
<feature type="transmembrane region" description="Helical" evidence="6">
    <location>
        <begin position="319"/>
        <end position="341"/>
    </location>
</feature>
<dbReference type="Proteomes" id="UP000283732">
    <property type="component" value="Unassembled WGS sequence"/>
</dbReference>
<evidence type="ECO:0000313" key="7">
    <source>
        <dbReference type="EMBL" id="RGZ47348.1"/>
    </source>
</evidence>
<keyword evidence="2" id="KW-1003">Cell membrane</keyword>
<evidence type="ECO:0000313" key="9">
    <source>
        <dbReference type="Proteomes" id="UP000283732"/>
    </source>
</evidence>
<feature type="transmembrane region" description="Helical" evidence="6">
    <location>
        <begin position="162"/>
        <end position="183"/>
    </location>
</feature>
<dbReference type="GO" id="GO:0005886">
    <property type="term" value="C:plasma membrane"/>
    <property type="evidence" value="ECO:0007669"/>
    <property type="project" value="UniProtKB-SubCell"/>
</dbReference>
<evidence type="ECO:0000256" key="4">
    <source>
        <dbReference type="ARBA" id="ARBA00022989"/>
    </source>
</evidence>
<protein>
    <submittedName>
        <fullName evidence="7">Lipopolysaccharide biosynthesis protein</fullName>
    </submittedName>
</protein>
<comment type="subcellular location">
    <subcellularLocation>
        <location evidence="1">Cell membrane</location>
        <topology evidence="1">Multi-pass membrane protein</topology>
    </subcellularLocation>
</comment>
<proteinExistence type="predicted"/>
<comment type="caution">
    <text evidence="7">The sequence shown here is derived from an EMBL/GenBank/DDBJ whole genome shotgun (WGS) entry which is preliminary data.</text>
</comment>
<name>A0A413NFS2_9BACT</name>
<dbReference type="EMBL" id="QSEF01000014">
    <property type="protein sequence ID" value="RGZ47348.1"/>
    <property type="molecule type" value="Genomic_DNA"/>
</dbReference>
<evidence type="ECO:0000313" key="10">
    <source>
        <dbReference type="Proteomes" id="UP000285173"/>
    </source>
</evidence>
<dbReference type="Pfam" id="PF01943">
    <property type="entry name" value="Polysacc_synt"/>
    <property type="match status" value="1"/>
</dbReference>
<feature type="transmembrane region" description="Helical" evidence="6">
    <location>
        <begin position="374"/>
        <end position="397"/>
    </location>
</feature>
<gene>
    <name evidence="8" type="ORF">DW191_03335</name>
    <name evidence="7" type="ORF">DW986_11090</name>
</gene>
<dbReference type="Proteomes" id="UP000285173">
    <property type="component" value="Unassembled WGS sequence"/>
</dbReference>
<reference evidence="9 10" key="1">
    <citation type="submission" date="2018-08" db="EMBL/GenBank/DDBJ databases">
        <title>A genome reference for cultivated species of the human gut microbiota.</title>
        <authorList>
            <person name="Zou Y."/>
            <person name="Xue W."/>
            <person name="Luo G."/>
        </authorList>
    </citation>
    <scope>NUCLEOTIDE SEQUENCE [LARGE SCALE GENOMIC DNA]</scope>
    <source>
        <strain evidence="8 9">AM16-50</strain>
        <strain evidence="7 10">AM50-15</strain>
    </source>
</reference>
<evidence type="ECO:0000256" key="3">
    <source>
        <dbReference type="ARBA" id="ARBA00022692"/>
    </source>
</evidence>
<evidence type="ECO:0000256" key="2">
    <source>
        <dbReference type="ARBA" id="ARBA00022475"/>
    </source>
</evidence>
<feature type="transmembrane region" description="Helical" evidence="6">
    <location>
        <begin position="75"/>
        <end position="96"/>
    </location>
</feature>
<dbReference type="EMBL" id="QRKC01000001">
    <property type="protein sequence ID" value="RHH80171.1"/>
    <property type="molecule type" value="Genomic_DNA"/>
</dbReference>
<sequence>MRDLFTTIGTRYLIAILNLALIFINAKVLGVEGVGLVGLILAIVGIATMFCGILAGNTIVYFMNRYSMQAVFLPSYCWTPAGAGIACGSMAILGVLPEGHALDIYILSILTSLVAANSRFLLGKNQIFGFNLTFVLQGGLLFFVLLFLYYGLKIRNVTAYLWGMYFTNGIAFLVSLFLLLPFLNKKEADPRKGRSQYALLKEMFAYGLWGSADNIAEILTTRLNYFLIQRFAGLGSVGLLDAGTKISESVWHINRSIGFITYSRVARTHKPGEQKQITLRFFKLTFCAITLATGCILLIPEWIYTDYLFSAEFAGMHNVITGLSAGIIALACNSILCQYFTGSGKIRYSTGSSFVGLISLLVSGYLLIPHYGVFGSAISSSIAFSTMLAFSMIIFCWKTGTRPKDFLINKEDVRFALRKLRLTHDGDQP</sequence>
<keyword evidence="5 6" id="KW-0472">Membrane</keyword>
<evidence type="ECO:0000256" key="6">
    <source>
        <dbReference type="SAM" id="Phobius"/>
    </source>
</evidence>
<keyword evidence="3 6" id="KW-0812">Transmembrane</keyword>
<dbReference type="PANTHER" id="PTHR30250">
    <property type="entry name" value="PST FAMILY PREDICTED COLANIC ACID TRANSPORTER"/>
    <property type="match status" value="1"/>
</dbReference>
<evidence type="ECO:0000256" key="5">
    <source>
        <dbReference type="ARBA" id="ARBA00023136"/>
    </source>
</evidence>
<dbReference type="RefSeq" id="WP_122203182.1">
    <property type="nucleotide sequence ID" value="NZ_JAQMOK010000004.1"/>
</dbReference>
<dbReference type="PANTHER" id="PTHR30250:SF11">
    <property type="entry name" value="O-ANTIGEN TRANSPORTER-RELATED"/>
    <property type="match status" value="1"/>
</dbReference>
<feature type="transmembrane region" description="Helical" evidence="6">
    <location>
        <begin position="12"/>
        <end position="30"/>
    </location>
</feature>
<feature type="transmembrane region" description="Helical" evidence="6">
    <location>
        <begin position="129"/>
        <end position="150"/>
    </location>
</feature>
<feature type="transmembrane region" description="Helical" evidence="6">
    <location>
        <begin position="102"/>
        <end position="122"/>
    </location>
</feature>
<evidence type="ECO:0000256" key="1">
    <source>
        <dbReference type="ARBA" id="ARBA00004651"/>
    </source>
</evidence>
<dbReference type="AlphaFoldDB" id="A0A413NFS2"/>
<accession>A0A413NFS2</accession>
<feature type="transmembrane region" description="Helical" evidence="6">
    <location>
        <begin position="348"/>
        <end position="368"/>
    </location>
</feature>
<feature type="transmembrane region" description="Helical" evidence="6">
    <location>
        <begin position="36"/>
        <end position="63"/>
    </location>
</feature>
<feature type="transmembrane region" description="Helical" evidence="6">
    <location>
        <begin position="277"/>
        <end position="299"/>
    </location>
</feature>